<evidence type="ECO:0000313" key="2">
    <source>
        <dbReference type="Proteomes" id="UP001431209"/>
    </source>
</evidence>
<gene>
    <name evidence="1" type="ORF">AKO1_013825</name>
</gene>
<proteinExistence type="predicted"/>
<evidence type="ECO:0000313" key="1">
    <source>
        <dbReference type="EMBL" id="KAL0489067.1"/>
    </source>
</evidence>
<reference evidence="1 2" key="1">
    <citation type="submission" date="2024-03" db="EMBL/GenBank/DDBJ databases">
        <title>The Acrasis kona genome and developmental transcriptomes reveal deep origins of eukaryotic multicellular pathways.</title>
        <authorList>
            <person name="Sheikh S."/>
            <person name="Fu C.-J."/>
            <person name="Brown M.W."/>
            <person name="Baldauf S.L."/>
        </authorList>
    </citation>
    <scope>NUCLEOTIDE SEQUENCE [LARGE SCALE GENOMIC DNA]</scope>
    <source>
        <strain evidence="1 2">ATCC MYA-3509</strain>
    </source>
</reference>
<dbReference type="AlphaFoldDB" id="A0AAW2ZKA3"/>
<dbReference type="Proteomes" id="UP001431209">
    <property type="component" value="Unassembled WGS sequence"/>
</dbReference>
<protein>
    <submittedName>
        <fullName evidence="1">Developmentally-regulated protein</fullName>
    </submittedName>
</protein>
<organism evidence="1 2">
    <name type="scientific">Acrasis kona</name>
    <dbReference type="NCBI Taxonomy" id="1008807"/>
    <lineage>
        <taxon>Eukaryota</taxon>
        <taxon>Discoba</taxon>
        <taxon>Heterolobosea</taxon>
        <taxon>Tetramitia</taxon>
        <taxon>Eutetramitia</taxon>
        <taxon>Acrasidae</taxon>
        <taxon>Acrasis</taxon>
    </lineage>
</organism>
<comment type="caution">
    <text evidence="1">The sequence shown here is derived from an EMBL/GenBank/DDBJ whole genome shotgun (WGS) entry which is preliminary data.</text>
</comment>
<sequence length="353" mass="40346">MKRENEDSKENFKKLKVEDVRGELSDVFSFLEPTGLDSTTVNEESFWKEYYEKLLLLVNINAKLFNREERVDDYKNRIKTKVLPLLNKKEELLNKITTAAKEAGADQNITAGIRTRMEELIEVHIAFEISRRRPEDSPNAISRFDTEEYDVPDSYPQEFTDFLLCQFDLSILADTFTSNLNNLPTSGHLYISCNHIDEGTVYTPAMSMKSSSARYYKGNDFVEKQRGNDVGVGTGRASFDGGYITRAFDVLDLPPNEDVDYFSNLEECEGGIKEYVTEVVRGLRAMFTEGKGANTCPQMFSSAYYTQHYSDDRHRPTLLMYYSCGGDFLSRIYPDPTMFGTEDEVTLTYSGQP</sequence>
<dbReference type="EMBL" id="JAOPGA020001510">
    <property type="protein sequence ID" value="KAL0489067.1"/>
    <property type="molecule type" value="Genomic_DNA"/>
</dbReference>
<accession>A0AAW2ZKA3</accession>
<keyword evidence="2" id="KW-1185">Reference proteome</keyword>
<name>A0AAW2ZKA3_9EUKA</name>